<evidence type="ECO:0000313" key="3">
    <source>
        <dbReference type="Proteomes" id="UP001500979"/>
    </source>
</evidence>
<evidence type="ECO:0000256" key="1">
    <source>
        <dbReference type="SAM" id="MobiDB-lite"/>
    </source>
</evidence>
<comment type="caution">
    <text evidence="2">The sequence shown here is derived from an EMBL/GenBank/DDBJ whole genome shotgun (WGS) entry which is preliminary data.</text>
</comment>
<name>A0ABN3VEX8_9PSEU</name>
<dbReference type="EMBL" id="BAAAUX010000014">
    <property type="protein sequence ID" value="GAA2794596.1"/>
    <property type="molecule type" value="Genomic_DNA"/>
</dbReference>
<organism evidence="2 3">
    <name type="scientific">Saccharopolyspora taberi</name>
    <dbReference type="NCBI Taxonomy" id="60895"/>
    <lineage>
        <taxon>Bacteria</taxon>
        <taxon>Bacillati</taxon>
        <taxon>Actinomycetota</taxon>
        <taxon>Actinomycetes</taxon>
        <taxon>Pseudonocardiales</taxon>
        <taxon>Pseudonocardiaceae</taxon>
        <taxon>Saccharopolyspora</taxon>
    </lineage>
</organism>
<reference evidence="2 3" key="1">
    <citation type="journal article" date="2019" name="Int. J. Syst. Evol. Microbiol.">
        <title>The Global Catalogue of Microorganisms (GCM) 10K type strain sequencing project: providing services to taxonomists for standard genome sequencing and annotation.</title>
        <authorList>
            <consortium name="The Broad Institute Genomics Platform"/>
            <consortium name="The Broad Institute Genome Sequencing Center for Infectious Disease"/>
            <person name="Wu L."/>
            <person name="Ma J."/>
        </authorList>
    </citation>
    <scope>NUCLEOTIDE SEQUENCE [LARGE SCALE GENOMIC DNA]</scope>
    <source>
        <strain evidence="2 3">JCM 9383</strain>
    </source>
</reference>
<gene>
    <name evidence="2" type="ORF">GCM10010470_31910</name>
</gene>
<keyword evidence="3" id="KW-1185">Reference proteome</keyword>
<evidence type="ECO:0000313" key="2">
    <source>
        <dbReference type="EMBL" id="GAA2794596.1"/>
    </source>
</evidence>
<feature type="compositionally biased region" description="Basic and acidic residues" evidence="1">
    <location>
        <begin position="21"/>
        <end position="30"/>
    </location>
</feature>
<feature type="region of interest" description="Disordered" evidence="1">
    <location>
        <begin position="1"/>
        <end position="34"/>
    </location>
</feature>
<sequence length="84" mass="9212">MGYNEDMAETDAPSLQPGESRSNDSGERRGCSAGGRLVQLRRRVAEPGFVVVADAEPRPEVPTEVITTEWAVANAAFDRLMKEY</sequence>
<protein>
    <submittedName>
        <fullName evidence="2">Uncharacterized protein</fullName>
    </submittedName>
</protein>
<proteinExistence type="predicted"/>
<accession>A0ABN3VEX8</accession>
<dbReference type="Proteomes" id="UP001500979">
    <property type="component" value="Unassembled WGS sequence"/>
</dbReference>